<sequence>MSDITEQVNNQRVQQLRLVFFKDKDLLHLLMTEFTGVSVKKSLWNQIINPGGYAKVEFIEISEQAERMDYIEEYINSHKRPAHLPRYIPKYESYDIVFFGVWKKNFPNEDEDLVSTEYIEGATPLEDMTPDVRERFIERLREWRYQASLQHHRLS</sequence>
<comment type="caution">
    <text evidence="1">The sequence shown here is derived from an EMBL/GenBank/DDBJ whole genome shotgun (WGS) entry which is preliminary data.</text>
</comment>
<proteinExistence type="predicted"/>
<reference evidence="1" key="1">
    <citation type="journal article" date="2015" name="Nature">
        <title>Complex archaea that bridge the gap between prokaryotes and eukaryotes.</title>
        <authorList>
            <person name="Spang A."/>
            <person name="Saw J.H."/>
            <person name="Jorgensen S.L."/>
            <person name="Zaremba-Niedzwiedzka K."/>
            <person name="Martijn J."/>
            <person name="Lind A.E."/>
            <person name="van Eijk R."/>
            <person name="Schleper C."/>
            <person name="Guy L."/>
            <person name="Ettema T.J."/>
        </authorList>
    </citation>
    <scope>NUCLEOTIDE SEQUENCE</scope>
</reference>
<evidence type="ECO:0000313" key="1">
    <source>
        <dbReference type="EMBL" id="KKN86601.1"/>
    </source>
</evidence>
<organism evidence="1">
    <name type="scientific">marine sediment metagenome</name>
    <dbReference type="NCBI Taxonomy" id="412755"/>
    <lineage>
        <taxon>unclassified sequences</taxon>
        <taxon>metagenomes</taxon>
        <taxon>ecological metagenomes</taxon>
    </lineage>
</organism>
<accession>A0A0F9WKQ6</accession>
<dbReference type="EMBL" id="LAZR01000146">
    <property type="protein sequence ID" value="KKN86601.1"/>
    <property type="molecule type" value="Genomic_DNA"/>
</dbReference>
<dbReference type="AlphaFoldDB" id="A0A0F9WKQ6"/>
<protein>
    <submittedName>
        <fullName evidence="1">Uncharacterized protein</fullName>
    </submittedName>
</protein>
<gene>
    <name evidence="1" type="ORF">LCGC14_0267770</name>
</gene>
<name>A0A0F9WKQ6_9ZZZZ</name>